<sequence>MANNLSRFFFLLPPIATGQYRRMHRRLILSLEASILTSIRRRWKSYLVGNQESFEEKLPIQKRERDGSEALRGNRLKTIEPKGFSHEKSLELGRFDGSSEGNRNLE</sequence>
<gene>
    <name evidence="2" type="ORF">AVEN_89567_1</name>
</gene>
<protein>
    <submittedName>
        <fullName evidence="2">Uncharacterized protein</fullName>
    </submittedName>
</protein>
<evidence type="ECO:0000256" key="1">
    <source>
        <dbReference type="SAM" id="MobiDB-lite"/>
    </source>
</evidence>
<reference evidence="2 3" key="1">
    <citation type="journal article" date="2019" name="Sci. Rep.">
        <title>Orb-weaving spider Araneus ventricosus genome elucidates the spidroin gene catalogue.</title>
        <authorList>
            <person name="Kono N."/>
            <person name="Nakamura H."/>
            <person name="Ohtoshi R."/>
            <person name="Moran D.A.P."/>
            <person name="Shinohara A."/>
            <person name="Yoshida Y."/>
            <person name="Fujiwara M."/>
            <person name="Mori M."/>
            <person name="Tomita M."/>
            <person name="Arakawa K."/>
        </authorList>
    </citation>
    <scope>NUCLEOTIDE SEQUENCE [LARGE SCALE GENOMIC DNA]</scope>
</reference>
<comment type="caution">
    <text evidence="2">The sequence shown here is derived from an EMBL/GenBank/DDBJ whole genome shotgun (WGS) entry which is preliminary data.</text>
</comment>
<feature type="compositionally biased region" description="Basic and acidic residues" evidence="1">
    <location>
        <begin position="77"/>
        <end position="94"/>
    </location>
</feature>
<organism evidence="2 3">
    <name type="scientific">Araneus ventricosus</name>
    <name type="common">Orbweaver spider</name>
    <name type="synonym">Epeira ventricosa</name>
    <dbReference type="NCBI Taxonomy" id="182803"/>
    <lineage>
        <taxon>Eukaryota</taxon>
        <taxon>Metazoa</taxon>
        <taxon>Ecdysozoa</taxon>
        <taxon>Arthropoda</taxon>
        <taxon>Chelicerata</taxon>
        <taxon>Arachnida</taxon>
        <taxon>Araneae</taxon>
        <taxon>Araneomorphae</taxon>
        <taxon>Entelegynae</taxon>
        <taxon>Araneoidea</taxon>
        <taxon>Araneidae</taxon>
        <taxon>Araneus</taxon>
    </lineage>
</organism>
<feature type="compositionally biased region" description="Basic and acidic residues" evidence="1">
    <location>
        <begin position="59"/>
        <end position="69"/>
    </location>
</feature>
<name>A0A4Y2GUT3_ARAVE</name>
<dbReference type="Proteomes" id="UP000499080">
    <property type="component" value="Unassembled WGS sequence"/>
</dbReference>
<feature type="region of interest" description="Disordered" evidence="1">
    <location>
        <begin position="59"/>
        <end position="106"/>
    </location>
</feature>
<keyword evidence="3" id="KW-1185">Reference proteome</keyword>
<dbReference type="AlphaFoldDB" id="A0A4Y2GUT3"/>
<proteinExistence type="predicted"/>
<dbReference type="EMBL" id="BGPR01001552">
    <property type="protein sequence ID" value="GBM56575.1"/>
    <property type="molecule type" value="Genomic_DNA"/>
</dbReference>
<evidence type="ECO:0000313" key="2">
    <source>
        <dbReference type="EMBL" id="GBM56575.1"/>
    </source>
</evidence>
<accession>A0A4Y2GUT3</accession>
<evidence type="ECO:0000313" key="3">
    <source>
        <dbReference type="Proteomes" id="UP000499080"/>
    </source>
</evidence>